<evidence type="ECO:0000313" key="3">
    <source>
        <dbReference type="EMBL" id="SPD49292.1"/>
    </source>
</evidence>
<dbReference type="AlphaFoldDB" id="A0A375HC28"/>
<geneLocation type="plasmid" evidence="3">
    <name>I</name>
</geneLocation>
<gene>
    <name evidence="3" type="ORF">CBM2612_P0637</name>
    <name evidence="2" type="ORF">CBM2613_P60172</name>
</gene>
<geneLocation type="plasmid" evidence="2">
    <name>CBM2613_p</name>
</geneLocation>
<evidence type="ECO:0000313" key="4">
    <source>
        <dbReference type="Proteomes" id="UP000256952"/>
    </source>
</evidence>
<dbReference type="Proteomes" id="UP000256952">
    <property type="component" value="Plasmid CBM2613_p"/>
</dbReference>
<dbReference type="EMBL" id="LT976981">
    <property type="protein sequence ID" value="SOZ74859.1"/>
    <property type="molecule type" value="Genomic_DNA"/>
</dbReference>
<reference evidence="2" key="2">
    <citation type="submission" date="2018-01" db="EMBL/GenBank/DDBJ databases">
        <authorList>
            <person name="Clerissi C."/>
        </authorList>
    </citation>
    <scope>NUCLEOTIDE SEQUENCE</scope>
    <source>
        <strain evidence="2">Cupriavidus taiwanensis STM 8556</strain>
        <plasmid evidence="2">CBM2613_p</plasmid>
    </source>
</reference>
<keyword evidence="1" id="KW-0812">Transmembrane</keyword>
<proteinExistence type="predicted"/>
<feature type="transmembrane region" description="Helical" evidence="1">
    <location>
        <begin position="12"/>
        <end position="37"/>
    </location>
</feature>
<dbReference type="EMBL" id="LT984809">
    <property type="protein sequence ID" value="SPD49292.1"/>
    <property type="molecule type" value="Genomic_DNA"/>
</dbReference>
<evidence type="ECO:0000313" key="2">
    <source>
        <dbReference type="EMBL" id="SOZ74859.1"/>
    </source>
</evidence>
<sequence>MQIGLAKFGGPTLGLFGLLSSSIVNLFGFPCTSWLGFCQARVPPQIRSSVLQQILEHCTNTNAPPNVGRLWFHVCPAPPDKVTIVDFSTHRMTFTAMSFRGPPVLSCAYSSIRRYASPLHGRRRSRKRSTLFGASLWLSGEI</sequence>
<accession>A0A375HC28</accession>
<protein>
    <submittedName>
        <fullName evidence="3">Uncharacterized protein</fullName>
    </submittedName>
</protein>
<keyword evidence="1" id="KW-1133">Transmembrane helix</keyword>
<reference evidence="3 4" key="1">
    <citation type="submission" date="2018-01" db="EMBL/GenBank/DDBJ databases">
        <authorList>
            <person name="Gaut B.S."/>
            <person name="Morton B.R."/>
            <person name="Clegg M.T."/>
            <person name="Duvall M.R."/>
        </authorList>
    </citation>
    <scope>NUCLEOTIDE SEQUENCE</scope>
    <source>
        <strain evidence="3">Cupriavidus taiwanensis STM 8555</strain>
        <plasmid evidence="3">I</plasmid>
        <plasmid evidence="4">Plasmid cbm2613_p</plasmid>
    </source>
</reference>
<keyword evidence="1" id="KW-0472">Membrane</keyword>
<evidence type="ECO:0000256" key="1">
    <source>
        <dbReference type="SAM" id="Phobius"/>
    </source>
</evidence>
<geneLocation type="plasmid" evidence="4">
    <name>cbm2613_p</name>
</geneLocation>
<organism evidence="3">
    <name type="scientific">Cupriavidus taiwanensis</name>
    <dbReference type="NCBI Taxonomy" id="164546"/>
    <lineage>
        <taxon>Bacteria</taxon>
        <taxon>Pseudomonadati</taxon>
        <taxon>Pseudomonadota</taxon>
        <taxon>Betaproteobacteria</taxon>
        <taxon>Burkholderiales</taxon>
        <taxon>Burkholderiaceae</taxon>
        <taxon>Cupriavidus</taxon>
    </lineage>
</organism>
<keyword evidence="3" id="KW-0614">Plasmid</keyword>
<name>A0A375HC28_9BURK</name>